<sequence>MQIAKVIGTVVGNQKEPSLRGSKFLLLRFVDEHGEDISNEYEVAIDVVGAGIGEWVLVSRGSAARQVEGSEKRPSDAAIVAIIDTINLENRTIYSKKDHY</sequence>
<dbReference type="GO" id="GO:0015977">
    <property type="term" value="P:carbon fixation"/>
    <property type="evidence" value="ECO:0007669"/>
    <property type="project" value="UniProtKB-UniRule"/>
</dbReference>
<dbReference type="EMBL" id="CM002803">
    <property type="protein sequence ID" value="KEI66219.1"/>
    <property type="molecule type" value="Genomic_DNA"/>
</dbReference>
<dbReference type="SUPFAM" id="SSF159133">
    <property type="entry name" value="EutN/CcmL-like"/>
    <property type="match status" value="1"/>
</dbReference>
<evidence type="ECO:0000256" key="3">
    <source>
        <dbReference type="ARBA" id="ARBA00023569"/>
    </source>
</evidence>
<dbReference type="InterPro" id="IPR036677">
    <property type="entry name" value="EutN_CcmL_sf"/>
</dbReference>
<dbReference type="GO" id="GO:0043886">
    <property type="term" value="F:structural constituent of carboxysome shell"/>
    <property type="evidence" value="ECO:0007669"/>
    <property type="project" value="UniProtKB-UniRule"/>
</dbReference>
<comment type="subunit">
    <text evidence="7">Homopentamer. Interacts with full-length CcmM.</text>
</comment>
<dbReference type="HOGENOM" id="CLU_148498_0_1_3"/>
<dbReference type="STRING" id="388467.A19Y_1118"/>
<keyword evidence="6" id="KW-1283">Bacterial microcompartment</keyword>
<dbReference type="GO" id="GO:0015979">
    <property type="term" value="P:photosynthesis"/>
    <property type="evidence" value="ECO:0007669"/>
    <property type="project" value="UniProtKB-KW"/>
</dbReference>
<keyword evidence="5 7" id="KW-1282">Carboxysome</keyword>
<dbReference type="AlphaFoldDB" id="A0A073CD30"/>
<dbReference type="eggNOG" id="COG4576">
    <property type="taxonomic scope" value="Bacteria"/>
</dbReference>
<evidence type="ECO:0000313" key="8">
    <source>
        <dbReference type="EMBL" id="KEI66219.1"/>
    </source>
</evidence>
<evidence type="ECO:0000256" key="2">
    <source>
        <dbReference type="ARBA" id="ARBA00023300"/>
    </source>
</evidence>
<dbReference type="Proteomes" id="UP000027395">
    <property type="component" value="Chromosome"/>
</dbReference>
<comment type="function">
    <text evidence="3 7">Probably forms vertices in the carboxysome, a polyhedral inclusion where RuBisCO (ribulose bisphosphate carboxylase, rbcL-rbcS) is sequestered. Has been modeled to induce curvature upon insertion into an otherwise flat hexagonal molecular layer of CcmK subunits.</text>
</comment>
<comment type="subcellular location">
    <subcellularLocation>
        <location evidence="4 7">Carboxysome</location>
    </subcellularLocation>
</comment>
<gene>
    <name evidence="7 8" type="primary">ccmL</name>
    <name evidence="8" type="ORF">A19Y_1118</name>
</gene>
<evidence type="ECO:0000256" key="5">
    <source>
        <dbReference type="ARBA" id="ARBA00023669"/>
    </source>
</evidence>
<keyword evidence="9" id="KW-1185">Reference proteome</keyword>
<comment type="domain">
    <text evidence="7">The tight homopentamer forms a pore with an opening of 4-5 Angstroms in diameter which opens into a wider tunnel at the base of the truncated pyramid. The pore is positively charged.</text>
</comment>
<evidence type="ECO:0000256" key="7">
    <source>
        <dbReference type="HAMAP-Rule" id="MF_00858"/>
    </source>
</evidence>
<dbReference type="PROSITE" id="PS51932">
    <property type="entry name" value="BMV"/>
    <property type="match status" value="1"/>
</dbReference>
<dbReference type="PANTHER" id="PTHR36539">
    <property type="entry name" value="ETHANOLAMINE UTILIZATION PROTEIN EUTN"/>
    <property type="match status" value="1"/>
</dbReference>
<dbReference type="GeneID" id="77287339"/>
<proteinExistence type="inferred from homology"/>
<name>A0A073CD30_PLAA1</name>
<evidence type="ECO:0000313" key="9">
    <source>
        <dbReference type="Proteomes" id="UP000027395"/>
    </source>
</evidence>
<reference evidence="8 9" key="1">
    <citation type="journal article" date="2014" name="Appl. Environ. Microbiol.">
        <title>Elucidation of insertion elements encoded on plasmids and in vitro construction of shuttle vectors from the toxic cyanobacterium Planktothrix.</title>
        <authorList>
            <person name="Christiansen G."/>
            <person name="Goesmann A."/>
            <person name="Kurmayer R."/>
        </authorList>
    </citation>
    <scope>NUCLEOTIDE SEQUENCE [LARGE SCALE GENOMIC DNA]</scope>
    <source>
        <strain evidence="8 9">NIVA-CYA 126/8</strain>
    </source>
</reference>
<dbReference type="HAMAP" id="MF_00858">
    <property type="entry name" value="CcmL"/>
    <property type="match status" value="1"/>
</dbReference>
<organism evidence="8 9">
    <name type="scientific">Planktothrix agardhii (strain NIVA-CYA 126/8)</name>
    <dbReference type="NCBI Taxonomy" id="388467"/>
    <lineage>
        <taxon>Bacteria</taxon>
        <taxon>Bacillati</taxon>
        <taxon>Cyanobacteriota</taxon>
        <taxon>Cyanophyceae</taxon>
        <taxon>Oscillatoriophycideae</taxon>
        <taxon>Oscillatoriales</taxon>
        <taxon>Microcoleaceae</taxon>
        <taxon>Planktothrix</taxon>
    </lineage>
</organism>
<evidence type="ECO:0000256" key="1">
    <source>
        <dbReference type="ARBA" id="ARBA00022531"/>
    </source>
</evidence>
<evidence type="ECO:0000256" key="6">
    <source>
        <dbReference type="ARBA" id="ARBA00024446"/>
    </source>
</evidence>
<dbReference type="GO" id="GO:0031470">
    <property type="term" value="C:carboxysome"/>
    <property type="evidence" value="ECO:0007669"/>
    <property type="project" value="UniProtKB-SubCell"/>
</dbReference>
<dbReference type="RefSeq" id="WP_026794272.1">
    <property type="nucleotide sequence ID" value="NZ_CM002803.1"/>
</dbReference>
<dbReference type="CDD" id="cd01614">
    <property type="entry name" value="EutN_CcmL"/>
    <property type="match status" value="1"/>
</dbReference>
<keyword evidence="2 7" id="KW-0120">Carbon dioxide fixation</keyword>
<dbReference type="PANTHER" id="PTHR36539:SF1">
    <property type="entry name" value="BACTERIAL MICROCOMPARTMENT SHELL VERTEX PROTEIN EUTN"/>
    <property type="match status" value="1"/>
</dbReference>
<dbReference type="PATRIC" id="fig|388467.6.peg.1062"/>
<keyword evidence="1 7" id="KW-0602">Photosynthesis</keyword>
<dbReference type="InterPro" id="IPR046387">
    <property type="entry name" value="CcmL"/>
</dbReference>
<dbReference type="InterPro" id="IPR004992">
    <property type="entry name" value="EutN_CcmL"/>
</dbReference>
<protein>
    <recommendedName>
        <fullName evidence="7">Carboxysome shell vertex protein CcmL</fullName>
    </recommendedName>
    <alternativeName>
        <fullName evidence="7">Carbon dioxide concentrating mechanism protein CcmL</fullName>
    </alternativeName>
</protein>
<evidence type="ECO:0000256" key="4">
    <source>
        <dbReference type="ARBA" id="ARBA00023587"/>
    </source>
</evidence>
<dbReference type="Gene3D" id="2.40.50.220">
    <property type="entry name" value="EutN/Ccml"/>
    <property type="match status" value="1"/>
</dbReference>
<dbReference type="Pfam" id="PF03319">
    <property type="entry name" value="EutN_CcmL"/>
    <property type="match status" value="1"/>
</dbReference>
<accession>A0A073CD30</accession>
<comment type="similarity">
    <text evidence="7">Belongs to the CcmL/EutN family. CcmL subfamily.</text>
</comment>